<dbReference type="OrthoDB" id="997115at2"/>
<evidence type="ECO:0000313" key="1">
    <source>
        <dbReference type="EMBL" id="MTG98242.1"/>
    </source>
</evidence>
<reference evidence="1 2" key="1">
    <citation type="submission" date="2019-11" db="EMBL/GenBank/DDBJ databases">
        <title>Genome of Strain BIT-d1.</title>
        <authorList>
            <person name="Yang Y."/>
        </authorList>
    </citation>
    <scope>NUCLEOTIDE SEQUENCE [LARGE SCALE GENOMIC DNA]</scope>
    <source>
        <strain evidence="1 2">BIT-d1</strain>
    </source>
</reference>
<dbReference type="Proteomes" id="UP000438760">
    <property type="component" value="Unassembled WGS sequence"/>
</dbReference>
<sequence length="113" mass="12758">MKMLQQILSILLVLVIFTTSMYPCADKFVDKTEQLSSFDKVDLPTYNQDRDYHSLDACSPLCACSCCASSITLALALNITQVKTVIHSPQHFNHYDNLFSRLDSSIWQPPKIA</sequence>
<evidence type="ECO:0000313" key="2">
    <source>
        <dbReference type="Proteomes" id="UP000438760"/>
    </source>
</evidence>
<name>A0A6I3LQ47_9FLAO</name>
<gene>
    <name evidence="1" type="ORF">GJV76_08880</name>
</gene>
<dbReference type="EMBL" id="WMJX01000016">
    <property type="protein sequence ID" value="MTG98242.1"/>
    <property type="molecule type" value="Genomic_DNA"/>
</dbReference>
<dbReference type="Pfam" id="PF20365">
    <property type="entry name" value="DUF6660"/>
    <property type="match status" value="1"/>
</dbReference>
<accession>A0A6I3LQ47</accession>
<organism evidence="1 2">
    <name type="scientific">Myroides albus</name>
    <dbReference type="NCBI Taxonomy" id="2562892"/>
    <lineage>
        <taxon>Bacteria</taxon>
        <taxon>Pseudomonadati</taxon>
        <taxon>Bacteroidota</taxon>
        <taxon>Flavobacteriia</taxon>
        <taxon>Flavobacteriales</taxon>
        <taxon>Flavobacteriaceae</taxon>
        <taxon>Myroides</taxon>
    </lineage>
</organism>
<comment type="caution">
    <text evidence="1">The sequence shown here is derived from an EMBL/GenBank/DDBJ whole genome shotgun (WGS) entry which is preliminary data.</text>
</comment>
<protein>
    <submittedName>
        <fullName evidence="1">Uncharacterized protein</fullName>
    </submittedName>
</protein>
<dbReference type="RefSeq" id="WP_155092272.1">
    <property type="nucleotide sequence ID" value="NZ_CP102754.1"/>
</dbReference>
<dbReference type="AlphaFoldDB" id="A0A6I3LQ47"/>
<dbReference type="InterPro" id="IPR046601">
    <property type="entry name" value="DUF6660"/>
</dbReference>
<proteinExistence type="predicted"/>
<keyword evidence="2" id="KW-1185">Reference proteome</keyword>